<dbReference type="InterPro" id="IPR007112">
    <property type="entry name" value="Expansin/allergen_DPBB_dom"/>
</dbReference>
<evidence type="ECO:0000259" key="2">
    <source>
        <dbReference type="PROSITE" id="PS50842"/>
    </source>
</evidence>
<evidence type="ECO:0000313" key="4">
    <source>
        <dbReference type="Proteomes" id="UP001154282"/>
    </source>
</evidence>
<feature type="signal peptide" evidence="1">
    <location>
        <begin position="1"/>
        <end position="31"/>
    </location>
</feature>
<feature type="chain" id="PRO_5043717917" description="Expansin-like EG45 domain-containing protein" evidence="1">
    <location>
        <begin position="32"/>
        <end position="141"/>
    </location>
</feature>
<dbReference type="SUPFAM" id="SSF50685">
    <property type="entry name" value="Barwin-like endoglucanases"/>
    <property type="match status" value="1"/>
</dbReference>
<organism evidence="3 4">
    <name type="scientific">Linum tenue</name>
    <dbReference type="NCBI Taxonomy" id="586396"/>
    <lineage>
        <taxon>Eukaryota</taxon>
        <taxon>Viridiplantae</taxon>
        <taxon>Streptophyta</taxon>
        <taxon>Embryophyta</taxon>
        <taxon>Tracheophyta</taxon>
        <taxon>Spermatophyta</taxon>
        <taxon>Magnoliopsida</taxon>
        <taxon>eudicotyledons</taxon>
        <taxon>Gunneridae</taxon>
        <taxon>Pentapetalae</taxon>
        <taxon>rosids</taxon>
        <taxon>fabids</taxon>
        <taxon>Malpighiales</taxon>
        <taxon>Linaceae</taxon>
        <taxon>Linum</taxon>
    </lineage>
</organism>
<dbReference type="Pfam" id="PF03330">
    <property type="entry name" value="DPBB_1"/>
    <property type="match status" value="1"/>
</dbReference>
<sequence length="141" mass="14348">MAMKSINSRSLSAAAAVSLICALLLADFAAADPGTAGFFVPRSAATACPGRKGLGKLVAAADILVFRGGKACGQRFEVTCTGAGCKKGKKVVVEIVDTCSPTTNRPCQTLTLSRAAFAAIANPNAGVVSVNFKQLTGNRNN</sequence>
<dbReference type="Gene3D" id="2.40.40.10">
    <property type="entry name" value="RlpA-like domain"/>
    <property type="match status" value="1"/>
</dbReference>
<evidence type="ECO:0000313" key="3">
    <source>
        <dbReference type="EMBL" id="CAI0376403.1"/>
    </source>
</evidence>
<evidence type="ECO:0000256" key="1">
    <source>
        <dbReference type="SAM" id="SignalP"/>
    </source>
</evidence>
<reference evidence="3" key="1">
    <citation type="submission" date="2022-08" db="EMBL/GenBank/DDBJ databases">
        <authorList>
            <person name="Gutierrez-Valencia J."/>
        </authorList>
    </citation>
    <scope>NUCLEOTIDE SEQUENCE</scope>
</reference>
<dbReference type="InterPro" id="IPR009009">
    <property type="entry name" value="RlpA-like_DPBB"/>
</dbReference>
<dbReference type="GO" id="GO:0009627">
    <property type="term" value="P:systemic acquired resistance"/>
    <property type="evidence" value="ECO:0007669"/>
    <property type="project" value="InterPro"/>
</dbReference>
<dbReference type="PANTHER" id="PTHR47295:SF14">
    <property type="entry name" value="OS06G0688300 PROTEIN"/>
    <property type="match status" value="1"/>
</dbReference>
<keyword evidence="1" id="KW-0732">Signal</keyword>
<dbReference type="EMBL" id="CAMGYJ010000002">
    <property type="protein sequence ID" value="CAI0376403.1"/>
    <property type="molecule type" value="Genomic_DNA"/>
</dbReference>
<dbReference type="SMART" id="SM00837">
    <property type="entry name" value="DPBB_1"/>
    <property type="match status" value="1"/>
</dbReference>
<dbReference type="InterPro" id="IPR044206">
    <property type="entry name" value="EGC1/2"/>
</dbReference>
<dbReference type="CDD" id="cd22269">
    <property type="entry name" value="DPBB_EG45-like"/>
    <property type="match status" value="1"/>
</dbReference>
<dbReference type="AlphaFoldDB" id="A0AAV0GVM6"/>
<dbReference type="Proteomes" id="UP001154282">
    <property type="component" value="Unassembled WGS sequence"/>
</dbReference>
<dbReference type="InterPro" id="IPR036908">
    <property type="entry name" value="RlpA-like_sf"/>
</dbReference>
<protein>
    <recommendedName>
        <fullName evidence="2">Expansin-like EG45 domain-containing protein</fullName>
    </recommendedName>
</protein>
<gene>
    <name evidence="3" type="ORF">LITE_LOCUS993</name>
</gene>
<feature type="domain" description="Expansin-like EG45" evidence="2">
    <location>
        <begin position="33"/>
        <end position="141"/>
    </location>
</feature>
<dbReference type="PANTHER" id="PTHR47295">
    <property type="entry name" value="EG45-LIKE DOMAIN CONTAINING PROTEIN 1-RELATED"/>
    <property type="match status" value="1"/>
</dbReference>
<proteinExistence type="predicted"/>
<dbReference type="GO" id="GO:0048046">
    <property type="term" value="C:apoplast"/>
    <property type="evidence" value="ECO:0007669"/>
    <property type="project" value="InterPro"/>
</dbReference>
<keyword evidence="4" id="KW-1185">Reference proteome</keyword>
<comment type="caution">
    <text evidence="3">The sequence shown here is derived from an EMBL/GenBank/DDBJ whole genome shotgun (WGS) entry which is preliminary data.</text>
</comment>
<accession>A0AAV0GVM6</accession>
<name>A0AAV0GVM6_9ROSI</name>
<dbReference type="PROSITE" id="PS50842">
    <property type="entry name" value="EXPANSIN_EG45"/>
    <property type="match status" value="1"/>
</dbReference>